<dbReference type="EMBL" id="UOGL01000414">
    <property type="protein sequence ID" value="VAX40228.1"/>
    <property type="molecule type" value="Genomic_DNA"/>
</dbReference>
<sequence length="410" mass="45208">MQQNIQTHTFENGLTLIVQNMTGVKSAAFSLLVPSGSIYDAPDKNGSASVLSDWIARGAGDYNSRELSSALDCLGLSRSESAGATHLGFSGATVATKIVDALKIYSQIVLQPHLPEDQFDSARTGIMQSVQSMQDEPRQKVMLELRRRCYNAPWGSPTDGTIETLTQLQAANVKEHYARCFRPNGSILGIAGNVDFSEMRDLVQELFGSWESKEEQPIQIAPPETDPGYLQQDSTQTHIGIAYNAVPYSSPDYYAAWAAVSLLSGGMSSRLFTEVREKRGLCYSISASLSTLKEEGRVLCYAGTTAERAEETLKVTLHELQRLEEGIEEEELTRCKARAKSSLIMQQESSISRAGSLARDWYHLGCVRQLDEVRNKVESLTTENVLQYLKEYPAADFTIMTIGPQPIPCV</sequence>
<evidence type="ECO:0000256" key="1">
    <source>
        <dbReference type="SAM" id="Coils"/>
    </source>
</evidence>
<dbReference type="PANTHER" id="PTHR11851">
    <property type="entry name" value="METALLOPROTEASE"/>
    <property type="match status" value="1"/>
</dbReference>
<proteinExistence type="predicted"/>
<dbReference type="Pfam" id="PF00675">
    <property type="entry name" value="Peptidase_M16"/>
    <property type="match status" value="1"/>
</dbReference>
<dbReference type="Gene3D" id="3.30.830.10">
    <property type="entry name" value="Metalloenzyme, LuxS/M16 peptidase-like"/>
    <property type="match status" value="2"/>
</dbReference>
<dbReference type="GO" id="GO:0004222">
    <property type="term" value="F:metalloendopeptidase activity"/>
    <property type="evidence" value="ECO:0007669"/>
    <property type="project" value="UniProtKB-EC"/>
</dbReference>
<dbReference type="InterPro" id="IPR011765">
    <property type="entry name" value="Pept_M16_N"/>
</dbReference>
<name>A0A3B1DVT3_9ZZZZ</name>
<protein>
    <submittedName>
        <fullName evidence="4">Mitochondrial processing peptidase-like protein</fullName>
        <ecNumber evidence="4">3.4.24.64</ecNumber>
    </submittedName>
</protein>
<dbReference type="InterPro" id="IPR007863">
    <property type="entry name" value="Peptidase_M16_C"/>
</dbReference>
<dbReference type="InterPro" id="IPR050361">
    <property type="entry name" value="MPP/UQCRC_Complex"/>
</dbReference>
<keyword evidence="1" id="KW-0175">Coiled coil</keyword>
<organism evidence="4">
    <name type="scientific">hydrothermal vent metagenome</name>
    <dbReference type="NCBI Taxonomy" id="652676"/>
    <lineage>
        <taxon>unclassified sequences</taxon>
        <taxon>metagenomes</taxon>
        <taxon>ecological metagenomes</taxon>
    </lineage>
</organism>
<feature type="domain" description="Peptidase M16 N-terminal" evidence="2">
    <location>
        <begin position="19"/>
        <end position="151"/>
    </location>
</feature>
<dbReference type="InterPro" id="IPR011249">
    <property type="entry name" value="Metalloenz_LuxS/M16"/>
</dbReference>
<keyword evidence="4" id="KW-0378">Hydrolase</keyword>
<accession>A0A3B1DVT3</accession>
<dbReference type="AlphaFoldDB" id="A0A3B1DVT3"/>
<dbReference type="SUPFAM" id="SSF63411">
    <property type="entry name" value="LuxS/MPP-like metallohydrolase"/>
    <property type="match status" value="2"/>
</dbReference>
<dbReference type="EC" id="3.4.24.64" evidence="4"/>
<feature type="domain" description="Peptidase M16 C-terminal" evidence="3">
    <location>
        <begin position="168"/>
        <end position="337"/>
    </location>
</feature>
<evidence type="ECO:0000259" key="3">
    <source>
        <dbReference type="Pfam" id="PF05193"/>
    </source>
</evidence>
<dbReference type="Pfam" id="PF05193">
    <property type="entry name" value="Peptidase_M16_C"/>
    <property type="match status" value="1"/>
</dbReference>
<dbReference type="GO" id="GO:0046872">
    <property type="term" value="F:metal ion binding"/>
    <property type="evidence" value="ECO:0007669"/>
    <property type="project" value="InterPro"/>
</dbReference>
<evidence type="ECO:0000313" key="4">
    <source>
        <dbReference type="EMBL" id="VAX40228.1"/>
    </source>
</evidence>
<evidence type="ECO:0000259" key="2">
    <source>
        <dbReference type="Pfam" id="PF00675"/>
    </source>
</evidence>
<reference evidence="4" key="1">
    <citation type="submission" date="2018-06" db="EMBL/GenBank/DDBJ databases">
        <authorList>
            <person name="Zhirakovskaya E."/>
        </authorList>
    </citation>
    <scope>NUCLEOTIDE SEQUENCE</scope>
</reference>
<dbReference type="PANTHER" id="PTHR11851:SF219">
    <property type="entry name" value="HYPOTHETICAL ZINC PROTEASE"/>
    <property type="match status" value="1"/>
</dbReference>
<gene>
    <name evidence="4" type="ORF">MNBD_PLANCTO02-170</name>
</gene>
<feature type="coiled-coil region" evidence="1">
    <location>
        <begin position="306"/>
        <end position="333"/>
    </location>
</feature>